<dbReference type="Proteomes" id="UP000288388">
    <property type="component" value="Unassembled WGS sequence"/>
</dbReference>
<dbReference type="EMBL" id="RYZS01000001">
    <property type="protein sequence ID" value="RVU95270.1"/>
    <property type="molecule type" value="Genomic_DNA"/>
</dbReference>
<evidence type="ECO:0000256" key="2">
    <source>
        <dbReference type="ARBA" id="ARBA00022630"/>
    </source>
</evidence>
<keyword evidence="4" id="KW-0547">Nucleotide-binding</keyword>
<keyword evidence="4" id="KW-0520">NAD</keyword>
<evidence type="ECO:0000313" key="10">
    <source>
        <dbReference type="Proteomes" id="UP000288388"/>
    </source>
</evidence>
<feature type="binding site" evidence="4">
    <location>
        <begin position="171"/>
        <end position="178"/>
    </location>
    <ligand>
        <name>NAD(+)</name>
        <dbReference type="ChEBI" id="CHEBI:57540"/>
    </ligand>
</feature>
<evidence type="ECO:0000256" key="3">
    <source>
        <dbReference type="ARBA" id="ARBA00022827"/>
    </source>
</evidence>
<name>A0A437UNZ2_ENTAV</name>
<dbReference type="Gene3D" id="3.30.390.30">
    <property type="match status" value="1"/>
</dbReference>
<dbReference type="InterPro" id="IPR023753">
    <property type="entry name" value="FAD/NAD-binding_dom"/>
</dbReference>
<reference evidence="8" key="2">
    <citation type="submission" date="2023-03" db="EMBL/GenBank/DDBJ databases">
        <authorList>
            <person name="Shen W."/>
            <person name="Cai J."/>
        </authorList>
    </citation>
    <scope>NUCLEOTIDE SEQUENCE</scope>
    <source>
        <strain evidence="8">P33-2</strain>
    </source>
</reference>
<dbReference type="AlphaFoldDB" id="A0A437UNZ2"/>
<sequence length="441" mass="49120">MEKYDVIVIGSGPAGNSAAYGFKEQGRKVAIIESDLWGGTCPNRGCDPKKMLMSGVEAQKRIETMVGKGFEQTPKIIWEDLMTFKRSYTDSVPQNTKDGIDAAEIDRYTGQASFIDAHQIIVNDKILASDQFLIATGQRPSVLPIDGQDLLQSSTDFLALEHLPEKIAFIGAGYIAFELAVIASAAGSEVHIIHHNDRPLKEFDQELVTALVEHMKSEGVHFHFNVNTKAIELNHPQYRITGEDFELITDRVFGATGRIPNMEALNLEKAGVTYDKKGIKVDDHLRTTQKNIFACGDVVAKSQPKLTPVASFEAGYVVKAMADSAEAIKYPLIPTIVFGDQRLARLGISERELTAHPEKYHSQTMDLSSWYTYQRINDQGAKIKFVYDEEDKIAAITCLSQLADEVINYLLIALTKKMTHEEIEKYIFAYPSPASDLSYFI</sequence>
<gene>
    <name evidence="9" type="ORF">EK398_10770</name>
    <name evidence="8" type="ORF">P7D43_12765</name>
</gene>
<comment type="caution">
    <text evidence="9">The sequence shown here is derived from an EMBL/GenBank/DDBJ whole genome shotgun (WGS) entry which is preliminary data.</text>
</comment>
<evidence type="ECO:0000256" key="4">
    <source>
        <dbReference type="PIRSR" id="PIRSR000350-3"/>
    </source>
</evidence>
<feature type="domain" description="Pyridine nucleotide-disulphide oxidoreductase dimerisation" evidence="6">
    <location>
        <begin position="333"/>
        <end position="433"/>
    </location>
</feature>
<dbReference type="InterPro" id="IPR004099">
    <property type="entry name" value="Pyr_nucl-diS_OxRdtase_dimer"/>
</dbReference>
<dbReference type="Pfam" id="PF02852">
    <property type="entry name" value="Pyr_redox_dim"/>
    <property type="match status" value="1"/>
</dbReference>
<reference evidence="9 10" key="1">
    <citation type="submission" date="2018-12" db="EMBL/GenBank/DDBJ databases">
        <title>A novel vanA-carrying plasmid in a clinical isolate of Enterococcus avium.</title>
        <authorList>
            <person name="Bernasconi O.J."/>
            <person name="Luzzaro F."/>
            <person name="Endimiani A."/>
        </authorList>
    </citation>
    <scope>NUCLEOTIDE SEQUENCE [LARGE SCALE GENOMIC DNA]</scope>
    <source>
        <strain evidence="9 10">LC0559/18</strain>
    </source>
</reference>
<dbReference type="InterPro" id="IPR036188">
    <property type="entry name" value="FAD/NAD-bd_sf"/>
</dbReference>
<dbReference type="InterPro" id="IPR001100">
    <property type="entry name" value="Pyr_nuc-diS_OxRdtase"/>
</dbReference>
<dbReference type="Gene3D" id="3.50.50.60">
    <property type="entry name" value="FAD/NAD(P)-binding domain"/>
    <property type="match status" value="2"/>
</dbReference>
<evidence type="ECO:0000256" key="5">
    <source>
        <dbReference type="PIRSR" id="PIRSR000350-4"/>
    </source>
</evidence>
<dbReference type="PRINTS" id="PR00411">
    <property type="entry name" value="PNDRDTASEI"/>
</dbReference>
<accession>A0A437UNZ2</accession>
<dbReference type="SUPFAM" id="SSF55424">
    <property type="entry name" value="FAD/NAD-linked reductases, dimerisation (C-terminal) domain"/>
    <property type="match status" value="1"/>
</dbReference>
<feature type="binding site" evidence="4">
    <location>
        <position position="50"/>
    </location>
    <ligand>
        <name>FAD</name>
        <dbReference type="ChEBI" id="CHEBI:57692"/>
    </ligand>
</feature>
<keyword evidence="3 4" id="KW-0274">FAD</keyword>
<protein>
    <submittedName>
        <fullName evidence="9">NAD(P)/FAD-dependent oxidoreductase</fullName>
    </submittedName>
</protein>
<dbReference type="PANTHER" id="PTHR43014:SF5">
    <property type="entry name" value="GLUTATHIONE REDUCTASE (NADPH)"/>
    <property type="match status" value="1"/>
</dbReference>
<dbReference type="PANTHER" id="PTHR43014">
    <property type="entry name" value="MERCURIC REDUCTASE"/>
    <property type="match status" value="1"/>
</dbReference>
<dbReference type="PRINTS" id="PR00368">
    <property type="entry name" value="FADPNR"/>
</dbReference>
<evidence type="ECO:0000256" key="1">
    <source>
        <dbReference type="ARBA" id="ARBA00007532"/>
    </source>
</evidence>
<evidence type="ECO:0000313" key="8">
    <source>
        <dbReference type="EMBL" id="MDT2403240.1"/>
    </source>
</evidence>
<evidence type="ECO:0000259" key="6">
    <source>
        <dbReference type="Pfam" id="PF02852"/>
    </source>
</evidence>
<dbReference type="EMBL" id="JARPWH010000044">
    <property type="protein sequence ID" value="MDT2403240.1"/>
    <property type="molecule type" value="Genomic_DNA"/>
</dbReference>
<dbReference type="Pfam" id="PF07992">
    <property type="entry name" value="Pyr_redox_2"/>
    <property type="match status" value="1"/>
</dbReference>
<dbReference type="InterPro" id="IPR016156">
    <property type="entry name" value="FAD/NAD-linked_Rdtase_dimer_sf"/>
</dbReference>
<dbReference type="SUPFAM" id="SSF51905">
    <property type="entry name" value="FAD/NAD(P)-binding domain"/>
    <property type="match status" value="1"/>
</dbReference>
<dbReference type="PIRSF" id="PIRSF000350">
    <property type="entry name" value="Mercury_reductase_MerA"/>
    <property type="match status" value="1"/>
</dbReference>
<comment type="cofactor">
    <cofactor evidence="4">
        <name>FAD</name>
        <dbReference type="ChEBI" id="CHEBI:57692"/>
    </cofactor>
    <text evidence="4">Binds 1 FAD per subunit.</text>
</comment>
<feature type="disulfide bond" description="Redox-active" evidence="5">
    <location>
        <begin position="41"/>
        <end position="46"/>
    </location>
</feature>
<feature type="binding site" evidence="4">
    <location>
        <position position="257"/>
    </location>
    <ligand>
        <name>NAD(+)</name>
        <dbReference type="ChEBI" id="CHEBI:57540"/>
    </ligand>
</feature>
<evidence type="ECO:0000259" key="7">
    <source>
        <dbReference type="Pfam" id="PF07992"/>
    </source>
</evidence>
<keyword evidence="2" id="KW-0285">Flavoprotein</keyword>
<dbReference type="GO" id="GO:0016491">
    <property type="term" value="F:oxidoreductase activity"/>
    <property type="evidence" value="ECO:0007669"/>
    <property type="project" value="InterPro"/>
</dbReference>
<organism evidence="9 10">
    <name type="scientific">Enterococcus avium</name>
    <name type="common">Streptococcus avium</name>
    <dbReference type="NCBI Taxonomy" id="33945"/>
    <lineage>
        <taxon>Bacteria</taxon>
        <taxon>Bacillati</taxon>
        <taxon>Bacillota</taxon>
        <taxon>Bacilli</taxon>
        <taxon>Lactobacillales</taxon>
        <taxon>Enterococcaceae</taxon>
        <taxon>Enterococcus</taxon>
    </lineage>
</organism>
<dbReference type="GO" id="GO:0000166">
    <property type="term" value="F:nucleotide binding"/>
    <property type="evidence" value="ECO:0007669"/>
    <property type="project" value="UniProtKB-KW"/>
</dbReference>
<feature type="binding site" evidence="4">
    <location>
        <position position="297"/>
    </location>
    <ligand>
        <name>FAD</name>
        <dbReference type="ChEBI" id="CHEBI:57692"/>
    </ligand>
</feature>
<dbReference type="RefSeq" id="WP_127979063.1">
    <property type="nucleotide sequence ID" value="NZ_JAEMPA010000400.1"/>
</dbReference>
<dbReference type="Proteomes" id="UP001260773">
    <property type="component" value="Unassembled WGS sequence"/>
</dbReference>
<feature type="domain" description="FAD/NAD(P)-binding" evidence="7">
    <location>
        <begin position="4"/>
        <end position="314"/>
    </location>
</feature>
<proteinExistence type="inferred from homology"/>
<comment type="similarity">
    <text evidence="1">Belongs to the class-I pyridine nucleotide-disulfide oxidoreductase family.</text>
</comment>
<evidence type="ECO:0000313" key="9">
    <source>
        <dbReference type="EMBL" id="RVU95270.1"/>
    </source>
</evidence>